<sequence length="298" mass="33349">MIETEETLFDCLAPAKLNLFLHVISRRDDRYHELQTVFQLLDWGDVLHFRRRDDGEVRYLQPLDGIPERTELSVQAAKLLQHHSGCHYGVEIYIDKRLPIGAGIGGGSSDAATTLLALNRLWRLYLPRTILQALALKLGADVPFFIFGRNAFAQGIGEQLQPVHLPARTFLVVKPAVHILTSEIFSSETLTRDTKRIKIMDFLAQQNIANSNATLTGSWPDNFGQNDMQEVVVKKYVEVARVLDWLSAIRPARITGSGSAVFAAFSSRSEAIQAKLLSGWESIVVSSLDYHPLYTFAS</sequence>
<comment type="similarity">
    <text evidence="1 7">Belongs to the GHMP kinase family. IspE subfamily.</text>
</comment>
<evidence type="ECO:0000256" key="7">
    <source>
        <dbReference type="HAMAP-Rule" id="MF_00061"/>
    </source>
</evidence>
<dbReference type="NCBIfam" id="TIGR00154">
    <property type="entry name" value="ispE"/>
    <property type="match status" value="1"/>
</dbReference>
<gene>
    <name evidence="7 10" type="primary">ispE</name>
    <name evidence="10" type="ORF">MYVALT_G_01130</name>
</gene>
<dbReference type="RefSeq" id="WP_216796394.1">
    <property type="nucleotide sequence ID" value="NZ_OU343031.1"/>
</dbReference>
<name>A0A916JRB6_9BURK</name>
<keyword evidence="7 10" id="KW-0418">Kinase</keyword>
<dbReference type="AlphaFoldDB" id="A0A916JRB6"/>
<evidence type="ECO:0000259" key="9">
    <source>
        <dbReference type="Pfam" id="PF08544"/>
    </source>
</evidence>
<accession>A0A916JRB6</accession>
<dbReference type="GO" id="GO:0019288">
    <property type="term" value="P:isopentenyl diphosphate biosynthetic process, methylerythritol 4-phosphate pathway"/>
    <property type="evidence" value="ECO:0007669"/>
    <property type="project" value="UniProtKB-UniRule"/>
</dbReference>
<dbReference type="PIRSF" id="PIRSF010376">
    <property type="entry name" value="IspE"/>
    <property type="match status" value="1"/>
</dbReference>
<proteinExistence type="inferred from homology"/>
<keyword evidence="7 10" id="KW-0808">Transferase</keyword>
<comment type="catalytic activity">
    <reaction evidence="7">
        <text>4-CDP-2-C-methyl-D-erythritol + ATP = 4-CDP-2-C-methyl-D-erythritol 2-phosphate + ADP + H(+)</text>
        <dbReference type="Rhea" id="RHEA:18437"/>
        <dbReference type="ChEBI" id="CHEBI:15378"/>
        <dbReference type="ChEBI" id="CHEBI:30616"/>
        <dbReference type="ChEBI" id="CHEBI:57823"/>
        <dbReference type="ChEBI" id="CHEBI:57919"/>
        <dbReference type="ChEBI" id="CHEBI:456216"/>
        <dbReference type="EC" id="2.7.1.148"/>
    </reaction>
</comment>
<dbReference type="PANTHER" id="PTHR43527">
    <property type="entry name" value="4-DIPHOSPHOCYTIDYL-2-C-METHYL-D-ERYTHRITOL KINASE, CHLOROPLASTIC"/>
    <property type="match status" value="1"/>
</dbReference>
<keyword evidence="7" id="KW-0067">ATP-binding</keyword>
<feature type="domain" description="GHMP kinase C-terminal" evidence="9">
    <location>
        <begin position="221"/>
        <end position="275"/>
    </location>
</feature>
<dbReference type="Pfam" id="PF00288">
    <property type="entry name" value="GHMP_kinases_N"/>
    <property type="match status" value="1"/>
</dbReference>
<dbReference type="Pfam" id="PF08544">
    <property type="entry name" value="GHMP_kinases_C"/>
    <property type="match status" value="1"/>
</dbReference>
<feature type="domain" description="GHMP kinase N-terminal" evidence="8">
    <location>
        <begin position="74"/>
        <end position="149"/>
    </location>
</feature>
<evidence type="ECO:0000259" key="8">
    <source>
        <dbReference type="Pfam" id="PF00288"/>
    </source>
</evidence>
<dbReference type="PANTHER" id="PTHR43527:SF2">
    <property type="entry name" value="4-DIPHOSPHOCYTIDYL-2-C-METHYL-D-ERYTHRITOL KINASE, CHLOROPLASTIC"/>
    <property type="match status" value="1"/>
</dbReference>
<evidence type="ECO:0000313" key="11">
    <source>
        <dbReference type="Proteomes" id="UP000693996"/>
    </source>
</evidence>
<keyword evidence="4 7" id="KW-0547">Nucleotide-binding</keyword>
<dbReference type="GO" id="GO:0050515">
    <property type="term" value="F:4-(cytidine 5'-diphospho)-2-C-methyl-D-erythritol kinase activity"/>
    <property type="evidence" value="ECO:0007669"/>
    <property type="project" value="UniProtKB-UniRule"/>
</dbReference>
<evidence type="ECO:0000256" key="2">
    <source>
        <dbReference type="ARBA" id="ARBA00012052"/>
    </source>
</evidence>
<protein>
    <recommendedName>
        <fullName evidence="3 7">4-diphosphocytidyl-2-C-methyl-D-erythritol kinase</fullName>
        <shortName evidence="7">CMK</shortName>
        <ecNumber evidence="2 7">2.7.1.148</ecNumber>
    </recommendedName>
    <alternativeName>
        <fullName evidence="6 7">4-(cytidine-5'-diphospho)-2-C-methyl-D-erythritol kinase</fullName>
    </alternativeName>
</protein>
<evidence type="ECO:0000313" key="10">
    <source>
        <dbReference type="EMBL" id="CAG7596729.1"/>
    </source>
</evidence>
<reference evidence="10" key="1">
    <citation type="submission" date="2021-06" db="EMBL/GenBank/DDBJ databases">
        <authorList>
            <person name="Szabo G."/>
        </authorList>
    </citation>
    <scope>NUCLEOTIDE SEQUENCE</scope>
    <source>
        <strain evidence="10">MYVALT</strain>
    </source>
</reference>
<dbReference type="GO" id="GO:0016114">
    <property type="term" value="P:terpenoid biosynthetic process"/>
    <property type="evidence" value="ECO:0007669"/>
    <property type="project" value="UniProtKB-UniRule"/>
</dbReference>
<feature type="active site" evidence="7">
    <location>
        <position position="141"/>
    </location>
</feature>
<evidence type="ECO:0000256" key="6">
    <source>
        <dbReference type="ARBA" id="ARBA00032554"/>
    </source>
</evidence>
<keyword evidence="5 7" id="KW-0414">Isoprene biosynthesis</keyword>
<dbReference type="EC" id="2.7.1.148" evidence="2 7"/>
<dbReference type="InterPro" id="IPR013750">
    <property type="entry name" value="GHMP_kinase_C_dom"/>
</dbReference>
<feature type="active site" evidence="7">
    <location>
        <position position="16"/>
    </location>
</feature>
<dbReference type="Proteomes" id="UP000693996">
    <property type="component" value="Chromosome"/>
</dbReference>
<comment type="function">
    <text evidence="7">Catalyzes the phosphorylation of the position 2 hydroxy group of 4-diphosphocytidyl-2C-methyl-D-erythritol.</text>
</comment>
<dbReference type="InterPro" id="IPR006204">
    <property type="entry name" value="GHMP_kinase_N_dom"/>
</dbReference>
<dbReference type="HAMAP" id="MF_00061">
    <property type="entry name" value="IspE"/>
    <property type="match status" value="1"/>
</dbReference>
<evidence type="ECO:0000256" key="5">
    <source>
        <dbReference type="ARBA" id="ARBA00023229"/>
    </source>
</evidence>
<evidence type="ECO:0000256" key="1">
    <source>
        <dbReference type="ARBA" id="ARBA00009684"/>
    </source>
</evidence>
<dbReference type="InterPro" id="IPR004424">
    <property type="entry name" value="IspE"/>
</dbReference>
<dbReference type="GO" id="GO:0005524">
    <property type="term" value="F:ATP binding"/>
    <property type="evidence" value="ECO:0007669"/>
    <property type="project" value="UniProtKB-UniRule"/>
</dbReference>
<comment type="pathway">
    <text evidence="7">Isoprenoid biosynthesis; isopentenyl diphosphate biosynthesis via DXP pathway; isopentenyl diphosphate from 1-deoxy-D-xylulose 5-phosphate: step 3/6.</text>
</comment>
<organism evidence="10 11">
    <name type="scientific">Candidatus Vallotiella hemipterorum</name>
    <dbReference type="NCBI Taxonomy" id="1177213"/>
    <lineage>
        <taxon>Bacteria</taxon>
        <taxon>Pseudomonadati</taxon>
        <taxon>Pseudomonadota</taxon>
        <taxon>Betaproteobacteria</taxon>
        <taxon>Burkholderiales</taxon>
        <taxon>Burkholderiaceae</taxon>
        <taxon>Candidatus Vallotiella</taxon>
    </lineage>
</organism>
<keyword evidence="11" id="KW-1185">Reference proteome</keyword>
<dbReference type="KEGG" id="vtr:MYVALT_G_01130"/>
<evidence type="ECO:0000256" key="3">
    <source>
        <dbReference type="ARBA" id="ARBA00017473"/>
    </source>
</evidence>
<dbReference type="EMBL" id="OU343031">
    <property type="protein sequence ID" value="CAG7596729.1"/>
    <property type="molecule type" value="Genomic_DNA"/>
</dbReference>
<evidence type="ECO:0000256" key="4">
    <source>
        <dbReference type="ARBA" id="ARBA00022741"/>
    </source>
</evidence>
<feature type="binding site" evidence="7">
    <location>
        <begin position="99"/>
        <end position="109"/>
    </location>
    <ligand>
        <name>ATP</name>
        <dbReference type="ChEBI" id="CHEBI:30616"/>
    </ligand>
</feature>